<dbReference type="CDD" id="cd00186">
    <property type="entry name" value="TOP1Ac"/>
    <property type="match status" value="1"/>
</dbReference>
<evidence type="ECO:0000256" key="6">
    <source>
        <dbReference type="ARBA" id="ARBA00023235"/>
    </source>
</evidence>
<proteinExistence type="inferred from homology"/>
<dbReference type="Pfam" id="PF01751">
    <property type="entry name" value="Toprim"/>
    <property type="match status" value="1"/>
</dbReference>
<dbReference type="GO" id="GO:0003917">
    <property type="term" value="F:DNA topoisomerase type I (single strand cut, ATP-independent) activity"/>
    <property type="evidence" value="ECO:0007669"/>
    <property type="project" value="UniProtKB-EC"/>
</dbReference>
<feature type="domain" description="Topo IA-type catalytic" evidence="13">
    <location>
        <begin position="155"/>
        <end position="639"/>
    </location>
</feature>
<comment type="similarity">
    <text evidence="2">Belongs to the type IA topoisomerase family.</text>
</comment>
<dbReference type="InterPro" id="IPR013825">
    <property type="entry name" value="Topo_IA_cen_sub2"/>
</dbReference>
<dbReference type="InterPro" id="IPR000380">
    <property type="entry name" value="Topo_IA"/>
</dbReference>
<organism evidence="14 15">
    <name type="scientific">Clostridium muellerianum</name>
    <dbReference type="NCBI Taxonomy" id="2716538"/>
    <lineage>
        <taxon>Bacteria</taxon>
        <taxon>Bacillati</taxon>
        <taxon>Bacillota</taxon>
        <taxon>Clostridia</taxon>
        <taxon>Eubacteriales</taxon>
        <taxon>Clostridiaceae</taxon>
        <taxon>Clostridium</taxon>
    </lineage>
</organism>
<dbReference type="Gene3D" id="3.40.50.140">
    <property type="match status" value="1"/>
</dbReference>
<evidence type="ECO:0000256" key="10">
    <source>
        <dbReference type="ARBA" id="ARBA00032877"/>
    </source>
</evidence>
<keyword evidence="6 14" id="KW-0413">Isomerase</keyword>
<evidence type="ECO:0000256" key="8">
    <source>
        <dbReference type="ARBA" id="ARBA00031985"/>
    </source>
</evidence>
<feature type="domain" description="Toprim" evidence="12">
    <location>
        <begin position="3"/>
        <end position="136"/>
    </location>
</feature>
<dbReference type="InterPro" id="IPR023406">
    <property type="entry name" value="Topo_IA_AS"/>
</dbReference>
<dbReference type="InterPro" id="IPR006171">
    <property type="entry name" value="TOPRIM_dom"/>
</dbReference>
<sequence>MSKALFITEKPSVAMEYVKLLNVKGTKRDGYIESDKAVFSWCVGHMVTMSYPEAYDPNLKRWSLDTLPFLPKEYKYEIIPAVSKQFNVVRGLLKREDINTVYVCTDSGREGEYIYRLVDQMVGVQDKEKKRVWIDSQTEEEIRRGIKEAKDISEYDSLADSAYLRAKEDYLLGINFSRLLTLKYGKTVANATGDKLVVIAVGRVMSCVLGMIVDREREFRSFVKTPFYKISGSFDGNSSGEYEEEMVYDGEWKSIEGSKYKDSPLLYNEGGFKKREDAEKFIEEIGEKIFEKEPVIESIKKTVESKNAPLLFNLAELQNECSKKFKISPEETLNKIQALYEKKLLTYPRTDARVLSKAVAKEIDKNIRKLLKYDGDKEIKGIAENILNNKWYSNLEKTKYVNDSKITDHYAIIPTGEGLQSYNGLSDLEKKVYNLVLRRFLAIFYPPAKYNKLAITTCAGGERFFTTDKVCVEEGYLNVLKEYKKNKEEKNLKFLSNLKKGQIVDVVDMEVKEGETSPPKRYTSGSIIIAMENAGKLIEDEELREQIKGAGIGTSATRAEILKKLEKIGYIMSDKKTQVIFPTQKGEMIYEVIKNSIPTLLNPTLTASWEKGLKMVYGKEIEPDIFMKKLEDYTKLNVKKVMDRMNMGYMHSFFDEVKDKNSNGVKSKGSSKNKKSSVVDKSESGNRESLGLCPICKTGDIVKNSKGYGCNNWQSGCKFFVSEICGKKIPVEQITKLMSDGKTDIINGFKSKKGNEFNARLIIKEGKIEFSFENS</sequence>
<dbReference type="PANTHER" id="PTHR11390:SF21">
    <property type="entry name" value="DNA TOPOISOMERASE 3-ALPHA"/>
    <property type="match status" value="1"/>
</dbReference>
<dbReference type="InterPro" id="IPR013497">
    <property type="entry name" value="Topo_IA_cen"/>
</dbReference>
<dbReference type="Pfam" id="PF01131">
    <property type="entry name" value="Topoisom_bac"/>
    <property type="match status" value="1"/>
</dbReference>
<dbReference type="InterPro" id="IPR013824">
    <property type="entry name" value="Topo_IA_cen_sub1"/>
</dbReference>
<dbReference type="InterPro" id="IPR003601">
    <property type="entry name" value="Topo_IA_2"/>
</dbReference>
<evidence type="ECO:0000256" key="7">
    <source>
        <dbReference type="ARBA" id="ARBA00030003"/>
    </source>
</evidence>
<evidence type="ECO:0000313" key="14">
    <source>
        <dbReference type="EMBL" id="NMM63131.1"/>
    </source>
</evidence>
<dbReference type="GO" id="GO:0006281">
    <property type="term" value="P:DNA repair"/>
    <property type="evidence" value="ECO:0007669"/>
    <property type="project" value="TreeGrafter"/>
</dbReference>
<dbReference type="GO" id="GO:0043597">
    <property type="term" value="C:cytoplasmic replication fork"/>
    <property type="evidence" value="ECO:0007669"/>
    <property type="project" value="TreeGrafter"/>
</dbReference>
<evidence type="ECO:0000259" key="13">
    <source>
        <dbReference type="PROSITE" id="PS52039"/>
    </source>
</evidence>
<dbReference type="SMART" id="SM00493">
    <property type="entry name" value="TOPRIM"/>
    <property type="match status" value="1"/>
</dbReference>
<dbReference type="Gene3D" id="1.10.290.10">
    <property type="entry name" value="Topoisomerase I, domain 4"/>
    <property type="match status" value="1"/>
</dbReference>
<evidence type="ECO:0000256" key="4">
    <source>
        <dbReference type="ARBA" id="ARBA00023029"/>
    </source>
</evidence>
<dbReference type="PRINTS" id="PR00417">
    <property type="entry name" value="PRTPISMRASEI"/>
</dbReference>
<dbReference type="GO" id="GO:0006310">
    <property type="term" value="P:DNA recombination"/>
    <property type="evidence" value="ECO:0007669"/>
    <property type="project" value="TreeGrafter"/>
</dbReference>
<dbReference type="GO" id="GO:0006265">
    <property type="term" value="P:DNA topological change"/>
    <property type="evidence" value="ECO:0007669"/>
    <property type="project" value="InterPro"/>
</dbReference>
<dbReference type="Pfam" id="PF13342">
    <property type="entry name" value="Toprim_Crpt"/>
    <property type="match status" value="1"/>
</dbReference>
<dbReference type="SMART" id="SM00437">
    <property type="entry name" value="TOP1Ac"/>
    <property type="match status" value="1"/>
</dbReference>
<dbReference type="RefSeq" id="WP_169297734.1">
    <property type="nucleotide sequence ID" value="NZ_JABBNI010000018.1"/>
</dbReference>
<keyword evidence="5" id="KW-0238">DNA-binding</keyword>
<evidence type="ECO:0000313" key="15">
    <source>
        <dbReference type="Proteomes" id="UP000537131"/>
    </source>
</evidence>
<dbReference type="PROSITE" id="PS50880">
    <property type="entry name" value="TOPRIM"/>
    <property type="match status" value="1"/>
</dbReference>
<evidence type="ECO:0000256" key="11">
    <source>
        <dbReference type="SAM" id="MobiDB-lite"/>
    </source>
</evidence>
<dbReference type="PROSITE" id="PS00396">
    <property type="entry name" value="TOPO_IA_1"/>
    <property type="match status" value="1"/>
</dbReference>
<dbReference type="SUPFAM" id="SSF56712">
    <property type="entry name" value="Prokaryotic type I DNA topoisomerase"/>
    <property type="match status" value="1"/>
</dbReference>
<dbReference type="Gene3D" id="2.70.20.10">
    <property type="entry name" value="Topoisomerase I, domain 3"/>
    <property type="match status" value="1"/>
</dbReference>
<evidence type="ECO:0000256" key="5">
    <source>
        <dbReference type="ARBA" id="ARBA00023125"/>
    </source>
</evidence>
<accession>A0A7Y0EGM1</accession>
<name>A0A7Y0EGM1_9CLOT</name>
<feature type="region of interest" description="Disordered" evidence="11">
    <location>
        <begin position="662"/>
        <end position="687"/>
    </location>
</feature>
<reference evidence="14 15" key="1">
    <citation type="submission" date="2020-06" db="EMBL/GenBank/DDBJ databases">
        <title>Complete Genome Sequence of Clostridium muelleri sp. nov. P21T, an Acid-Alcohol Producing Acetogen Isolated from Old Hay.</title>
        <authorList>
            <person name="Duncan K.E."/>
            <person name="Tanner R.S."/>
        </authorList>
    </citation>
    <scope>NUCLEOTIDE SEQUENCE [LARGE SCALE GENOMIC DNA]</scope>
    <source>
        <strain evidence="14 15">P21</strain>
    </source>
</reference>
<dbReference type="PROSITE" id="PS52039">
    <property type="entry name" value="TOPO_IA_2"/>
    <property type="match status" value="1"/>
</dbReference>
<dbReference type="EC" id="5.6.2.1" evidence="3"/>
<feature type="compositionally biased region" description="Basic and acidic residues" evidence="11">
    <location>
        <begin position="677"/>
        <end position="686"/>
    </location>
</feature>
<evidence type="ECO:0000256" key="2">
    <source>
        <dbReference type="ARBA" id="ARBA00009446"/>
    </source>
</evidence>
<evidence type="ECO:0000256" key="1">
    <source>
        <dbReference type="ARBA" id="ARBA00000213"/>
    </source>
</evidence>
<dbReference type="EMBL" id="JABBNI010000018">
    <property type="protein sequence ID" value="NMM63131.1"/>
    <property type="molecule type" value="Genomic_DNA"/>
</dbReference>
<dbReference type="InterPro" id="IPR025589">
    <property type="entry name" value="Toprim_C_rpt"/>
</dbReference>
<dbReference type="Proteomes" id="UP000537131">
    <property type="component" value="Unassembled WGS sequence"/>
</dbReference>
<evidence type="ECO:0000259" key="12">
    <source>
        <dbReference type="PROSITE" id="PS50880"/>
    </source>
</evidence>
<dbReference type="SMART" id="SM00436">
    <property type="entry name" value="TOP1Bc"/>
    <property type="match status" value="1"/>
</dbReference>
<keyword evidence="4" id="KW-0799">Topoisomerase</keyword>
<dbReference type="PANTHER" id="PTHR11390">
    <property type="entry name" value="PROKARYOTIC DNA TOPOISOMERASE"/>
    <property type="match status" value="1"/>
</dbReference>
<evidence type="ECO:0000256" key="3">
    <source>
        <dbReference type="ARBA" id="ARBA00012891"/>
    </source>
</evidence>
<dbReference type="AlphaFoldDB" id="A0A7Y0EGM1"/>
<comment type="catalytic activity">
    <reaction evidence="1">
        <text>ATP-independent breakage of single-stranded DNA, followed by passage and rejoining.</text>
        <dbReference type="EC" id="5.6.2.1"/>
    </reaction>
</comment>
<dbReference type="InterPro" id="IPR003602">
    <property type="entry name" value="Topo_IA_DNA-bd_dom"/>
</dbReference>
<dbReference type="InterPro" id="IPR013826">
    <property type="entry name" value="Topo_IA_cen_sub3"/>
</dbReference>
<dbReference type="GO" id="GO:0003677">
    <property type="term" value="F:DNA binding"/>
    <property type="evidence" value="ECO:0007669"/>
    <property type="project" value="UniProtKB-KW"/>
</dbReference>
<gene>
    <name evidence="14" type="ORF">HBE96_10570</name>
</gene>
<protein>
    <recommendedName>
        <fullName evidence="3">DNA topoisomerase</fullName>
        <ecNumber evidence="3">5.6.2.1</ecNumber>
    </recommendedName>
    <alternativeName>
        <fullName evidence="10">Omega-protein</fullName>
    </alternativeName>
    <alternativeName>
        <fullName evidence="9">Relaxing enzyme</fullName>
    </alternativeName>
    <alternativeName>
        <fullName evidence="7">Swivelase</fullName>
    </alternativeName>
    <alternativeName>
        <fullName evidence="8">Untwisting enzyme</fullName>
    </alternativeName>
</protein>
<dbReference type="InterPro" id="IPR034144">
    <property type="entry name" value="TOPRIM_TopoIII"/>
</dbReference>
<keyword evidence="15" id="KW-1185">Reference proteome</keyword>
<comment type="caution">
    <text evidence="14">The sequence shown here is derived from an EMBL/GenBank/DDBJ whole genome shotgun (WGS) entry which is preliminary data.</text>
</comment>
<dbReference type="InterPro" id="IPR023405">
    <property type="entry name" value="Topo_IA_core_domain"/>
</dbReference>
<dbReference type="CDD" id="cd03362">
    <property type="entry name" value="TOPRIM_TopoIA_TopoIII"/>
    <property type="match status" value="1"/>
</dbReference>
<dbReference type="Gene3D" id="1.10.460.10">
    <property type="entry name" value="Topoisomerase I, domain 2"/>
    <property type="match status" value="1"/>
</dbReference>
<evidence type="ECO:0000256" key="9">
    <source>
        <dbReference type="ARBA" id="ARBA00032235"/>
    </source>
</evidence>